<name>T1KWR1_TETUR</name>
<feature type="transmembrane region" description="Helical" evidence="1">
    <location>
        <begin position="330"/>
        <end position="352"/>
    </location>
</feature>
<keyword evidence="1" id="KW-1133">Transmembrane helix</keyword>
<feature type="transmembrane region" description="Helical" evidence="1">
    <location>
        <begin position="404"/>
        <end position="423"/>
    </location>
</feature>
<dbReference type="EnsemblMetazoa" id="tetur24g02550.1">
    <property type="protein sequence ID" value="tetur24g02550.1"/>
    <property type="gene ID" value="tetur24g02550"/>
</dbReference>
<sequence length="428" mass="49140">MFNVSICNQFCSIKTCLRCYFGTKDDSKLVEKVIDKFNSILLETCVLKKGYHQNRENSYSGLPNFGSWLFTLRLLSSVVILRFLIMISMNETSYIHVILGNQFYLASASYIFHAILLAFCMLGLISREYCLIMEARGNLQFLSQIFIIKDHGFDESRLNLSSYQAYIFKKRTQFCLLFWLYFIYPLCYFFVPMIIFVHLSNPNIWSDPVYLVSSAIWCTTEIFTVIHLNTSLSAVVCTILILIWLCVGRMKTVMERLTLMTCDQVDQIGMQLAQTNCFFIHFLNDFRSLVFNVKYYVLYNFLIIAAASDFAIFFGFIIKIHSPLTSNLLAFTGFLAIAVGSLIIYACSAFWCQFNLFCGIYSAFLARSKAKLNTNQGLKILHILEMCSYNGIKMGDLCTMRSTLLVYFLLENAAAIMLLVVNLRSLDA</sequence>
<feature type="transmembrane region" description="Helical" evidence="1">
    <location>
        <begin position="296"/>
        <end position="318"/>
    </location>
</feature>
<dbReference type="EMBL" id="CAEY01000653">
    <property type="status" value="NOT_ANNOTATED_CDS"/>
    <property type="molecule type" value="Genomic_DNA"/>
</dbReference>
<dbReference type="Proteomes" id="UP000015104">
    <property type="component" value="Unassembled WGS sequence"/>
</dbReference>
<dbReference type="AlphaFoldDB" id="T1KWR1"/>
<reference evidence="3" key="1">
    <citation type="submission" date="2011-08" db="EMBL/GenBank/DDBJ databases">
        <authorList>
            <person name="Rombauts S."/>
        </authorList>
    </citation>
    <scope>NUCLEOTIDE SEQUENCE</scope>
    <source>
        <strain evidence="3">London</strain>
    </source>
</reference>
<proteinExistence type="predicted"/>
<feature type="transmembrane region" description="Helical" evidence="1">
    <location>
        <begin position="222"/>
        <end position="247"/>
    </location>
</feature>
<feature type="transmembrane region" description="Helical" evidence="1">
    <location>
        <begin position="176"/>
        <end position="199"/>
    </location>
</feature>
<keyword evidence="1" id="KW-0812">Transmembrane</keyword>
<evidence type="ECO:0008006" key="4">
    <source>
        <dbReference type="Google" id="ProtNLM"/>
    </source>
</evidence>
<keyword evidence="3" id="KW-1185">Reference proteome</keyword>
<feature type="transmembrane region" description="Helical" evidence="1">
    <location>
        <begin position="105"/>
        <end position="126"/>
    </location>
</feature>
<accession>T1KWR1</accession>
<evidence type="ECO:0000256" key="1">
    <source>
        <dbReference type="SAM" id="Phobius"/>
    </source>
</evidence>
<reference evidence="2" key="2">
    <citation type="submission" date="2015-06" db="UniProtKB">
        <authorList>
            <consortium name="EnsemblMetazoa"/>
        </authorList>
    </citation>
    <scope>IDENTIFICATION</scope>
</reference>
<evidence type="ECO:0000313" key="2">
    <source>
        <dbReference type="EnsemblMetazoa" id="tetur24g02550.1"/>
    </source>
</evidence>
<protein>
    <recommendedName>
        <fullName evidence="4">Odorant receptor</fullName>
    </recommendedName>
</protein>
<evidence type="ECO:0000313" key="3">
    <source>
        <dbReference type="Proteomes" id="UP000015104"/>
    </source>
</evidence>
<keyword evidence="1" id="KW-0472">Membrane</keyword>
<dbReference type="HOGENOM" id="CLU_048807_2_0_1"/>
<organism evidence="2 3">
    <name type="scientific">Tetranychus urticae</name>
    <name type="common">Two-spotted spider mite</name>
    <dbReference type="NCBI Taxonomy" id="32264"/>
    <lineage>
        <taxon>Eukaryota</taxon>
        <taxon>Metazoa</taxon>
        <taxon>Ecdysozoa</taxon>
        <taxon>Arthropoda</taxon>
        <taxon>Chelicerata</taxon>
        <taxon>Arachnida</taxon>
        <taxon>Acari</taxon>
        <taxon>Acariformes</taxon>
        <taxon>Trombidiformes</taxon>
        <taxon>Prostigmata</taxon>
        <taxon>Eleutherengona</taxon>
        <taxon>Raphignathae</taxon>
        <taxon>Tetranychoidea</taxon>
        <taxon>Tetranychidae</taxon>
        <taxon>Tetranychus</taxon>
    </lineage>
</organism>
<feature type="transmembrane region" description="Helical" evidence="1">
    <location>
        <begin position="65"/>
        <end position="85"/>
    </location>
</feature>